<dbReference type="InterPro" id="IPR000996">
    <property type="entry name" value="Clathrin_L-chain"/>
</dbReference>
<dbReference type="GO" id="GO:0006886">
    <property type="term" value="P:intracellular protein transport"/>
    <property type="evidence" value="ECO:0007669"/>
    <property type="project" value="InterPro"/>
</dbReference>
<keyword evidence="5 6" id="KW-0968">Cytoplasmic vesicle</keyword>
<comment type="similarity">
    <text evidence="2 6">Belongs to the clathrin light chain family.</text>
</comment>
<dbReference type="EMBL" id="CAJVPK010002360">
    <property type="protein sequence ID" value="CAG8611419.1"/>
    <property type="molecule type" value="Genomic_DNA"/>
</dbReference>
<proteinExistence type="inferred from homology"/>
<name>A0A9N9GLZ2_9GLOM</name>
<dbReference type="GO" id="GO:0016192">
    <property type="term" value="P:vesicle-mediated transport"/>
    <property type="evidence" value="ECO:0007669"/>
    <property type="project" value="InterPro"/>
</dbReference>
<evidence type="ECO:0000313" key="8">
    <source>
        <dbReference type="EMBL" id="CAG8611419.1"/>
    </source>
</evidence>
<evidence type="ECO:0000256" key="3">
    <source>
        <dbReference type="ARBA" id="ARBA00023136"/>
    </source>
</evidence>
<dbReference type="GO" id="GO:0005198">
    <property type="term" value="F:structural molecule activity"/>
    <property type="evidence" value="ECO:0007669"/>
    <property type="project" value="InterPro"/>
</dbReference>
<reference evidence="8" key="1">
    <citation type="submission" date="2021-06" db="EMBL/GenBank/DDBJ databases">
        <authorList>
            <person name="Kallberg Y."/>
            <person name="Tangrot J."/>
            <person name="Rosling A."/>
        </authorList>
    </citation>
    <scope>NUCLEOTIDE SEQUENCE</scope>
    <source>
        <strain evidence="8">AZ414A</strain>
    </source>
</reference>
<evidence type="ECO:0000256" key="1">
    <source>
        <dbReference type="ARBA" id="ARBA00004180"/>
    </source>
</evidence>
<feature type="compositionally biased region" description="Basic and acidic residues" evidence="7">
    <location>
        <begin position="123"/>
        <end position="143"/>
    </location>
</feature>
<evidence type="ECO:0000256" key="2">
    <source>
        <dbReference type="ARBA" id="ARBA00005263"/>
    </source>
</evidence>
<keyword evidence="3 6" id="KW-0472">Membrane</keyword>
<dbReference type="AlphaFoldDB" id="A0A9N9GLZ2"/>
<comment type="function">
    <text evidence="6">Clathrin is the major protein of the polyhedral coat of coated pits and vesicles.</text>
</comment>
<keyword evidence="9" id="KW-1185">Reference proteome</keyword>
<feature type="compositionally biased region" description="Polar residues" evidence="7">
    <location>
        <begin position="102"/>
        <end position="122"/>
    </location>
</feature>
<comment type="subcellular location">
    <subcellularLocation>
        <location evidence="1 6">Cytoplasmic vesicle membrane</location>
        <topology evidence="1 6">Peripheral membrane protein</topology>
        <orientation evidence="1 6">Cytoplasmic side</orientation>
    </subcellularLocation>
    <subcellularLocation>
        <location evidence="6">Membrane</location>
        <location evidence="6">Coated pit</location>
        <topology evidence="6">Peripheral membrane protein</topology>
        <orientation evidence="6">Cytoplasmic side</orientation>
    </subcellularLocation>
    <text evidence="6">Cytoplasmic face of coated pits and vesicles.</text>
</comment>
<dbReference type="GO" id="GO:0030132">
    <property type="term" value="C:clathrin coat of coated pit"/>
    <property type="evidence" value="ECO:0007669"/>
    <property type="project" value="InterPro"/>
</dbReference>
<dbReference type="OrthoDB" id="5512at2759"/>
<evidence type="ECO:0000256" key="4">
    <source>
        <dbReference type="ARBA" id="ARBA00023176"/>
    </source>
</evidence>
<protein>
    <recommendedName>
        <fullName evidence="6">Clathrin light chain</fullName>
    </recommendedName>
</protein>
<keyword evidence="4 6" id="KW-0168">Coated pit</keyword>
<dbReference type="PROSITE" id="PS00581">
    <property type="entry name" value="CLATHRIN_LIGHT_CHN_2"/>
    <property type="match status" value="1"/>
</dbReference>
<feature type="region of interest" description="Disordered" evidence="7">
    <location>
        <begin position="102"/>
        <end position="143"/>
    </location>
</feature>
<evidence type="ECO:0000256" key="5">
    <source>
        <dbReference type="ARBA" id="ARBA00023329"/>
    </source>
</evidence>
<dbReference type="GO" id="GO:0030130">
    <property type="term" value="C:clathrin coat of trans-Golgi network vesicle"/>
    <property type="evidence" value="ECO:0007669"/>
    <property type="project" value="InterPro"/>
</dbReference>
<gene>
    <name evidence="8" type="ORF">DEBURN_LOCUS9992</name>
</gene>
<sequence>MDDFSAEFPPLEDFTTTSNATLNSDLATDFLAREQEVLGNDASFFSTPSDQIVEVNSIPVSSVNNNVFNSVTTTESNIGLPDYSAFHSEFPPVEIDDNRASTTIPGTNGVLSGTNGLSSSSQTDERQEELISKRDKESEDKKQETIAKAREAIDKFYEEYNEMKARTHEANKLDEEAFLRERDDITSGTTWERICKHVDISNSQSKSAAKHVKDVSRFKGLLLNLKKDENAPGAGGY</sequence>
<evidence type="ECO:0000256" key="6">
    <source>
        <dbReference type="RuleBase" id="RU363137"/>
    </source>
</evidence>
<dbReference type="Pfam" id="PF01086">
    <property type="entry name" value="Clathrin_lg_ch"/>
    <property type="match status" value="1"/>
</dbReference>
<accession>A0A9N9GLZ2</accession>
<organism evidence="8 9">
    <name type="scientific">Diversispora eburnea</name>
    <dbReference type="NCBI Taxonomy" id="1213867"/>
    <lineage>
        <taxon>Eukaryota</taxon>
        <taxon>Fungi</taxon>
        <taxon>Fungi incertae sedis</taxon>
        <taxon>Mucoromycota</taxon>
        <taxon>Glomeromycotina</taxon>
        <taxon>Glomeromycetes</taxon>
        <taxon>Diversisporales</taxon>
        <taxon>Diversisporaceae</taxon>
        <taxon>Diversispora</taxon>
    </lineage>
</organism>
<evidence type="ECO:0000313" key="9">
    <source>
        <dbReference type="Proteomes" id="UP000789706"/>
    </source>
</evidence>
<evidence type="ECO:0000256" key="7">
    <source>
        <dbReference type="SAM" id="MobiDB-lite"/>
    </source>
</evidence>
<comment type="caution">
    <text evidence="8">The sequence shown here is derived from an EMBL/GenBank/DDBJ whole genome shotgun (WGS) entry which is preliminary data.</text>
</comment>
<dbReference type="Proteomes" id="UP000789706">
    <property type="component" value="Unassembled WGS sequence"/>
</dbReference>